<keyword evidence="1 2" id="KW-0238">DNA-binding</keyword>
<organism evidence="4 5">
    <name type="scientific">Nocardia aurea</name>
    <dbReference type="NCBI Taxonomy" id="2144174"/>
    <lineage>
        <taxon>Bacteria</taxon>
        <taxon>Bacillati</taxon>
        <taxon>Actinomycetota</taxon>
        <taxon>Actinomycetes</taxon>
        <taxon>Mycobacteriales</taxon>
        <taxon>Nocardiaceae</taxon>
        <taxon>Nocardia</taxon>
    </lineage>
</organism>
<evidence type="ECO:0000313" key="5">
    <source>
        <dbReference type="Proteomes" id="UP001551695"/>
    </source>
</evidence>
<feature type="domain" description="HTH tetR-type" evidence="3">
    <location>
        <begin position="21"/>
        <end position="81"/>
    </location>
</feature>
<dbReference type="InterPro" id="IPR023772">
    <property type="entry name" value="DNA-bd_HTH_TetR-type_CS"/>
</dbReference>
<protein>
    <submittedName>
        <fullName evidence="4">TetR family transcriptional regulator</fullName>
    </submittedName>
</protein>
<dbReference type="InterPro" id="IPR040611">
    <property type="entry name" value="AlkX_C"/>
</dbReference>
<evidence type="ECO:0000256" key="2">
    <source>
        <dbReference type="PROSITE-ProRule" id="PRU00335"/>
    </source>
</evidence>
<dbReference type="Gene3D" id="1.10.10.60">
    <property type="entry name" value="Homeodomain-like"/>
    <property type="match status" value="1"/>
</dbReference>
<feature type="DNA-binding region" description="H-T-H motif" evidence="2">
    <location>
        <begin position="44"/>
        <end position="63"/>
    </location>
</feature>
<dbReference type="PANTHER" id="PTHR30055:SF153">
    <property type="entry name" value="HTH-TYPE TRANSCRIPTIONAL REPRESSOR RV3405C"/>
    <property type="match status" value="1"/>
</dbReference>
<dbReference type="InterPro" id="IPR001647">
    <property type="entry name" value="HTH_TetR"/>
</dbReference>
<dbReference type="InterPro" id="IPR009057">
    <property type="entry name" value="Homeodomain-like_sf"/>
</dbReference>
<dbReference type="Proteomes" id="UP001551695">
    <property type="component" value="Unassembled WGS sequence"/>
</dbReference>
<dbReference type="PANTHER" id="PTHR30055">
    <property type="entry name" value="HTH-TYPE TRANSCRIPTIONAL REGULATOR RUTR"/>
    <property type="match status" value="1"/>
</dbReference>
<accession>A0ABV3G0R9</accession>
<dbReference type="RefSeq" id="WP_357787567.1">
    <property type="nucleotide sequence ID" value="NZ_JBFAKC010000014.1"/>
</dbReference>
<dbReference type="EMBL" id="JBFAKC010000014">
    <property type="protein sequence ID" value="MEV0711284.1"/>
    <property type="molecule type" value="Genomic_DNA"/>
</dbReference>
<gene>
    <name evidence="4" type="ORF">AB0I48_27330</name>
</gene>
<dbReference type="Gene3D" id="1.10.357.10">
    <property type="entry name" value="Tetracycline Repressor, domain 2"/>
    <property type="match status" value="1"/>
</dbReference>
<dbReference type="PROSITE" id="PS01081">
    <property type="entry name" value="HTH_TETR_1"/>
    <property type="match status" value="1"/>
</dbReference>
<dbReference type="Pfam" id="PF00440">
    <property type="entry name" value="TetR_N"/>
    <property type="match status" value="1"/>
</dbReference>
<dbReference type="Pfam" id="PF18556">
    <property type="entry name" value="TetR_C_35"/>
    <property type="match status" value="1"/>
</dbReference>
<dbReference type="PROSITE" id="PS50977">
    <property type="entry name" value="HTH_TETR_2"/>
    <property type="match status" value="1"/>
</dbReference>
<name>A0ABV3G0R9_9NOCA</name>
<dbReference type="InterPro" id="IPR050109">
    <property type="entry name" value="HTH-type_TetR-like_transc_reg"/>
</dbReference>
<evidence type="ECO:0000259" key="3">
    <source>
        <dbReference type="PROSITE" id="PS50977"/>
    </source>
</evidence>
<reference evidence="4 5" key="1">
    <citation type="submission" date="2024-06" db="EMBL/GenBank/DDBJ databases">
        <title>The Natural Products Discovery Center: Release of the First 8490 Sequenced Strains for Exploring Actinobacteria Biosynthetic Diversity.</title>
        <authorList>
            <person name="Kalkreuter E."/>
            <person name="Kautsar S.A."/>
            <person name="Yang D."/>
            <person name="Bader C.D."/>
            <person name="Teijaro C.N."/>
            <person name="Fluegel L."/>
            <person name="Davis C.M."/>
            <person name="Simpson J.R."/>
            <person name="Lauterbach L."/>
            <person name="Steele A.D."/>
            <person name="Gui C."/>
            <person name="Meng S."/>
            <person name="Li G."/>
            <person name="Viehrig K."/>
            <person name="Ye F."/>
            <person name="Su P."/>
            <person name="Kiefer A.F."/>
            <person name="Nichols A."/>
            <person name="Cepeda A.J."/>
            <person name="Yan W."/>
            <person name="Fan B."/>
            <person name="Jiang Y."/>
            <person name="Adhikari A."/>
            <person name="Zheng C.-J."/>
            <person name="Schuster L."/>
            <person name="Cowan T.M."/>
            <person name="Smanski M.J."/>
            <person name="Chevrette M.G."/>
            <person name="De Carvalho L.P.S."/>
            <person name="Shen B."/>
        </authorList>
    </citation>
    <scope>NUCLEOTIDE SEQUENCE [LARGE SCALE GENOMIC DNA]</scope>
    <source>
        <strain evidence="4 5">NPDC050403</strain>
    </source>
</reference>
<dbReference type="SUPFAM" id="SSF46689">
    <property type="entry name" value="Homeodomain-like"/>
    <property type="match status" value="1"/>
</dbReference>
<evidence type="ECO:0000256" key="1">
    <source>
        <dbReference type="ARBA" id="ARBA00023125"/>
    </source>
</evidence>
<sequence>MADAEFPSLATLLDMPAGEPDPITERILDAALAEFTEFGLRRASVDDIRRRAGVNRATVYRRFATKNDLVAATFQRWILGLLAETAAAVSDRATVRERLVEGFVRSVLIVRTDALVARLLTSEPEMFVPYLTTDGGPVLRACREFLAAQCRELLADGQTMTVDADAAAEIALRLAQSVVLTPDGYFDLHDETALRAFADRFVGPLAG</sequence>
<evidence type="ECO:0000313" key="4">
    <source>
        <dbReference type="EMBL" id="MEV0711284.1"/>
    </source>
</evidence>
<comment type="caution">
    <text evidence="4">The sequence shown here is derived from an EMBL/GenBank/DDBJ whole genome shotgun (WGS) entry which is preliminary data.</text>
</comment>
<dbReference type="PRINTS" id="PR00455">
    <property type="entry name" value="HTHTETR"/>
</dbReference>
<keyword evidence="5" id="KW-1185">Reference proteome</keyword>
<proteinExistence type="predicted"/>